<proteinExistence type="predicted"/>
<evidence type="ECO:0000256" key="1">
    <source>
        <dbReference type="SAM" id="MobiDB-lite"/>
    </source>
</evidence>
<keyword evidence="2" id="KW-0812">Transmembrane</keyword>
<keyword evidence="2" id="KW-1133">Transmembrane helix</keyword>
<dbReference type="EMBL" id="UYJE01005315">
    <property type="protein sequence ID" value="VDI36267.1"/>
    <property type="molecule type" value="Genomic_DNA"/>
</dbReference>
<comment type="caution">
    <text evidence="3">The sequence shown here is derived from an EMBL/GenBank/DDBJ whole genome shotgun (WGS) entry which is preliminary data.</text>
</comment>
<dbReference type="Proteomes" id="UP000596742">
    <property type="component" value="Unassembled WGS sequence"/>
</dbReference>
<dbReference type="OrthoDB" id="6064104at2759"/>
<evidence type="ECO:0000313" key="4">
    <source>
        <dbReference type="Proteomes" id="UP000596742"/>
    </source>
</evidence>
<feature type="region of interest" description="Disordered" evidence="1">
    <location>
        <begin position="151"/>
        <end position="184"/>
    </location>
</feature>
<protein>
    <submittedName>
        <fullName evidence="3">Uncharacterized protein</fullName>
    </submittedName>
</protein>
<reference evidence="3" key="1">
    <citation type="submission" date="2018-11" db="EMBL/GenBank/DDBJ databases">
        <authorList>
            <person name="Alioto T."/>
            <person name="Alioto T."/>
        </authorList>
    </citation>
    <scope>NUCLEOTIDE SEQUENCE</scope>
</reference>
<feature type="compositionally biased region" description="Polar residues" evidence="1">
    <location>
        <begin position="154"/>
        <end position="184"/>
    </location>
</feature>
<organism evidence="3 4">
    <name type="scientific">Mytilus galloprovincialis</name>
    <name type="common">Mediterranean mussel</name>
    <dbReference type="NCBI Taxonomy" id="29158"/>
    <lineage>
        <taxon>Eukaryota</taxon>
        <taxon>Metazoa</taxon>
        <taxon>Spiralia</taxon>
        <taxon>Lophotrochozoa</taxon>
        <taxon>Mollusca</taxon>
        <taxon>Bivalvia</taxon>
        <taxon>Autobranchia</taxon>
        <taxon>Pteriomorphia</taxon>
        <taxon>Mytilida</taxon>
        <taxon>Mytiloidea</taxon>
        <taxon>Mytilidae</taxon>
        <taxon>Mytilinae</taxon>
        <taxon>Mytilus</taxon>
    </lineage>
</organism>
<dbReference type="AlphaFoldDB" id="A0A8B6EMG4"/>
<gene>
    <name evidence="3" type="ORF">MGAL_10B085179</name>
</gene>
<sequence>MADLPRWEYVLIIICAEVILAVIITLVICWKCRWSKKDELKEEKRPLPMPEVDDVMDDMFKKDNQIVVGHAPLRHEFTYTSKKVAFPDEQDAAFSTAPAAYTNFAFANLDHKTTKLNESVTPNKTESDDIQSKDNHTEIAVGTAIVYNDKTSRQSKQQSLSVATQHTPENVSRQSTMIQNSKRPNSITMGNAIYVVNNQLLTTNHQPSPSASESSRLTPVEFEMNVMDSPGLGNSPMIPRHSVQPLSPLIVRSVDAEPIEMEHVMSTQPHTLQPSEWRQFNRELDLLRSPPPSYQSATGRRTNPFMGQPVMLVEADY</sequence>
<keyword evidence="4" id="KW-1185">Reference proteome</keyword>
<accession>A0A8B6EMG4</accession>
<evidence type="ECO:0000256" key="2">
    <source>
        <dbReference type="SAM" id="Phobius"/>
    </source>
</evidence>
<name>A0A8B6EMG4_MYTGA</name>
<keyword evidence="2" id="KW-0472">Membrane</keyword>
<feature type="transmembrane region" description="Helical" evidence="2">
    <location>
        <begin position="6"/>
        <end position="30"/>
    </location>
</feature>
<evidence type="ECO:0000313" key="3">
    <source>
        <dbReference type="EMBL" id="VDI36267.1"/>
    </source>
</evidence>